<dbReference type="HOGENOM" id="CLU_009120_6_0_6"/>
<gene>
    <name evidence="2" type="primary">fimD</name>
    <name evidence="2" type="ordered locus">CJA_1287</name>
</gene>
<feature type="signal peptide" evidence="1">
    <location>
        <begin position="1"/>
        <end position="25"/>
    </location>
</feature>
<dbReference type="KEGG" id="cja:CJA_1287"/>
<dbReference type="InterPro" id="IPR000015">
    <property type="entry name" value="Fimb_usher"/>
</dbReference>
<evidence type="ECO:0000256" key="1">
    <source>
        <dbReference type="SAM" id="SignalP"/>
    </source>
</evidence>
<reference evidence="2 3" key="1">
    <citation type="journal article" date="2008" name="J. Bacteriol.">
        <title>Insights into plant cell wall degradation from the genome sequence of the soil bacterium Cellvibrio japonicus.</title>
        <authorList>
            <person name="Deboy R.T."/>
            <person name="Mongodin E.F."/>
            <person name="Fouts D.E."/>
            <person name="Tailford L.E."/>
            <person name="Khouri H."/>
            <person name="Emerson J.B."/>
            <person name="Mohamoud Y."/>
            <person name="Watkins K."/>
            <person name="Henrissat B."/>
            <person name="Gilbert H.J."/>
            <person name="Nelson K.E."/>
        </authorList>
    </citation>
    <scope>NUCLEOTIDE SEQUENCE [LARGE SCALE GENOMIC DNA]</scope>
    <source>
        <strain evidence="2 3">Ueda107</strain>
    </source>
</reference>
<accession>B3PCH0</accession>
<dbReference type="GO" id="GO:0015473">
    <property type="term" value="F:fimbrial usher porin activity"/>
    <property type="evidence" value="ECO:0007669"/>
    <property type="project" value="InterPro"/>
</dbReference>
<dbReference type="AlphaFoldDB" id="B3PCH0"/>
<dbReference type="PANTHER" id="PTHR30451">
    <property type="entry name" value="OUTER MEMBRANE USHER PROTEIN"/>
    <property type="match status" value="1"/>
</dbReference>
<dbReference type="Gene3D" id="2.60.40.2610">
    <property type="entry name" value="Outer membrane usher protein FimD, plug domain"/>
    <property type="match status" value="1"/>
</dbReference>
<feature type="chain" id="PRO_5002793709" evidence="1">
    <location>
        <begin position="26"/>
        <end position="767"/>
    </location>
</feature>
<dbReference type="STRING" id="498211.CJA_1287"/>
<dbReference type="EMBL" id="CP000934">
    <property type="protein sequence ID" value="ACE84872.1"/>
    <property type="molecule type" value="Genomic_DNA"/>
</dbReference>
<dbReference type="Pfam" id="PF00577">
    <property type="entry name" value="Usher"/>
    <property type="match status" value="1"/>
</dbReference>
<dbReference type="GO" id="GO:0009297">
    <property type="term" value="P:pilus assembly"/>
    <property type="evidence" value="ECO:0007669"/>
    <property type="project" value="InterPro"/>
</dbReference>
<proteinExistence type="predicted"/>
<organism evidence="2 3">
    <name type="scientific">Cellvibrio japonicus (strain Ueda107)</name>
    <name type="common">Pseudomonas fluorescens subsp. cellulosa</name>
    <dbReference type="NCBI Taxonomy" id="498211"/>
    <lineage>
        <taxon>Bacteria</taxon>
        <taxon>Pseudomonadati</taxon>
        <taxon>Pseudomonadota</taxon>
        <taxon>Gammaproteobacteria</taxon>
        <taxon>Cellvibrionales</taxon>
        <taxon>Cellvibrionaceae</taxon>
        <taxon>Cellvibrio</taxon>
    </lineage>
</organism>
<dbReference type="PANTHER" id="PTHR30451:SF5">
    <property type="entry name" value="SLR0019 PROTEIN"/>
    <property type="match status" value="1"/>
</dbReference>
<dbReference type="InterPro" id="IPR042186">
    <property type="entry name" value="FimD_plug_dom"/>
</dbReference>
<sequence>MPLSSWCKLCWLSPLLLVVCQVVDAAETLYLEVVVNGKNTHRIIEVIRDDMSWNIASNDLADLGIKLPKNTGVLFRLSDFAQIGIDYDAQFQRLFLTFPSEFLPLQQLRNERPIKRSTQLQRDAGAFVNYNLLASSGSGRNRYLNVWHEGYLFNEDVHLVSMGMYQQALGQAQDSGYTRFETYAQWDNEDALWRLAIGDVINAAPAWGRSIRMGGIRFARDFALDPSLITFPLPEFYGESAVPSQVDLLLNGKSYRREQVDPGPFLVSAIPYFSGAGTADIITTDAQGRQLSQRVDFYVTNQLLAKRQLDYDLTFGFRRNNFGLDSYDYDNRPVFSGSLRYGLHDYVTPQLHLQSGEGLLLVGVGANLLMGNIGVLELAHSVSDHHDIRGKQTLVGYSYAQRWLGVSMRYTHRHQGYRDLGVLDQGVLNDQQWQVGLSFYEPSLGALGINYFHIRDPHMDARSFMSLTWNRYFDRGFTAYFSYTNQLYGQREKVFSFSLSFPFGNYSQASVSGYRNPTREWSNQVQAMRNVPYEGGMGWRVGIDDGNRNNAYGSWDYRAAYYDTSMGFYRLMGEVQYQAELAGAIVLMNRDIYWGRAITDAFALVEAGQPGVPVLVGNKKVGVTNEDGKLLVADLYSYHENRLSIDPMDLPVNAALSSVEQIVMPRRKSGVNLQFSVRYTRPVLLVVQDERLQLLPVGTVLRVKDTQDTYQVGWNGEVYIENLVAPVELVFTENNCSLQVVPPVEDIPFPRLGPLTCLSSAEGHSLP</sequence>
<keyword evidence="1" id="KW-0732">Signal</keyword>
<dbReference type="GO" id="GO:0009279">
    <property type="term" value="C:cell outer membrane"/>
    <property type="evidence" value="ECO:0007669"/>
    <property type="project" value="TreeGrafter"/>
</dbReference>
<keyword evidence="3" id="KW-1185">Reference proteome</keyword>
<name>B3PCH0_CELJU</name>
<protein>
    <submittedName>
        <fullName evidence="2">Type 1 pili usher protein FimD</fullName>
    </submittedName>
</protein>
<dbReference type="eggNOG" id="COG3188">
    <property type="taxonomic scope" value="Bacteria"/>
</dbReference>
<dbReference type="Gene3D" id="2.60.40.3110">
    <property type="match status" value="1"/>
</dbReference>
<evidence type="ECO:0000313" key="3">
    <source>
        <dbReference type="Proteomes" id="UP000001036"/>
    </source>
</evidence>
<dbReference type="Proteomes" id="UP000001036">
    <property type="component" value="Chromosome"/>
</dbReference>
<evidence type="ECO:0000313" key="2">
    <source>
        <dbReference type="EMBL" id="ACE84872.1"/>
    </source>
</evidence>